<keyword evidence="3 4" id="KW-0732">Signal</keyword>
<protein>
    <submittedName>
        <fullName evidence="6">Monosaccharide ABC transporter substrate-binding protein, CUT2 family</fullName>
    </submittedName>
</protein>
<dbReference type="GO" id="GO:0030246">
    <property type="term" value="F:carbohydrate binding"/>
    <property type="evidence" value="ECO:0007669"/>
    <property type="project" value="UniProtKB-ARBA"/>
</dbReference>
<feature type="chain" id="PRO_5038895158" evidence="4">
    <location>
        <begin position="22"/>
        <end position="332"/>
    </location>
</feature>
<accession>A0A1H8YFM7</accession>
<dbReference type="OrthoDB" id="9800520at2"/>
<dbReference type="Gene3D" id="3.40.50.2300">
    <property type="match status" value="2"/>
</dbReference>
<dbReference type="CDD" id="cd20007">
    <property type="entry name" value="PBP1_ABC_sugar_binding-like"/>
    <property type="match status" value="1"/>
</dbReference>
<dbReference type="PANTHER" id="PTHR46847">
    <property type="entry name" value="D-ALLOSE-BINDING PERIPLASMIC PROTEIN-RELATED"/>
    <property type="match status" value="1"/>
</dbReference>
<organism evidence="6 7">
    <name type="scientific">Amycolatopsis saalfeldensis</name>
    <dbReference type="NCBI Taxonomy" id="394193"/>
    <lineage>
        <taxon>Bacteria</taxon>
        <taxon>Bacillati</taxon>
        <taxon>Actinomycetota</taxon>
        <taxon>Actinomycetes</taxon>
        <taxon>Pseudonocardiales</taxon>
        <taxon>Pseudonocardiaceae</taxon>
        <taxon>Amycolatopsis</taxon>
    </lineage>
</organism>
<evidence type="ECO:0000256" key="3">
    <source>
        <dbReference type="ARBA" id="ARBA00022729"/>
    </source>
</evidence>
<reference evidence="6 7" key="1">
    <citation type="submission" date="2016-10" db="EMBL/GenBank/DDBJ databases">
        <authorList>
            <person name="de Groot N.N."/>
        </authorList>
    </citation>
    <scope>NUCLEOTIDE SEQUENCE [LARGE SCALE GENOMIC DNA]</scope>
    <source>
        <strain evidence="6 7">DSM 44993</strain>
    </source>
</reference>
<comment type="similarity">
    <text evidence="2">Belongs to the bacterial solute-binding protein 2 family.</text>
</comment>
<dbReference type="AlphaFoldDB" id="A0A1H8YFM7"/>
<dbReference type="STRING" id="394193.SAMN04489732_11462"/>
<feature type="domain" description="Periplasmic binding protein" evidence="5">
    <location>
        <begin position="47"/>
        <end position="302"/>
    </location>
</feature>
<dbReference type="RefSeq" id="WP_091622121.1">
    <property type="nucleotide sequence ID" value="NZ_FOEF01000014.1"/>
</dbReference>
<feature type="signal peptide" evidence="4">
    <location>
        <begin position="1"/>
        <end position="21"/>
    </location>
</feature>
<sequence>MKLSKTLITAGALASAASLLAACGQGQVGQSGGSGGTSNTANSKKLALVPGVQAEPFYISMQCAAQDEAKKLGYDLTTQAPQMFDAAMQTTIVNALGSNPPAALLVTPTDDKAMLAPIQQVKNRGTKIVEVDTSLQDKSVAVSSISSDNTEGGKMAAQTLAKLAGGKSGSVLILDTIAGTSTTAARAKGFEDELKNSPNLKSAGIQFTQNEPDQAAAKVTAALASTPDLIGIFATNLNTGEGAATGLRNAGKIGQVNLIGFDASPSEVDGLRKGEYQGLIAQDPASIGVQGVDQAVASLEGKPVTRNLTANLHSITKADMDANSQYFYKQKC</sequence>
<dbReference type="PANTHER" id="PTHR46847:SF1">
    <property type="entry name" value="D-ALLOSE-BINDING PERIPLASMIC PROTEIN-RELATED"/>
    <property type="match status" value="1"/>
</dbReference>
<dbReference type="EMBL" id="FOEF01000014">
    <property type="protein sequence ID" value="SEP50258.1"/>
    <property type="molecule type" value="Genomic_DNA"/>
</dbReference>
<gene>
    <name evidence="6" type="ORF">SAMN04489732_11462</name>
</gene>
<proteinExistence type="inferred from homology"/>
<evidence type="ECO:0000259" key="5">
    <source>
        <dbReference type="Pfam" id="PF13407"/>
    </source>
</evidence>
<dbReference type="InterPro" id="IPR025997">
    <property type="entry name" value="SBP_2_dom"/>
</dbReference>
<dbReference type="PROSITE" id="PS51257">
    <property type="entry name" value="PROKAR_LIPOPROTEIN"/>
    <property type="match status" value="1"/>
</dbReference>
<name>A0A1H8YFM7_9PSEU</name>
<keyword evidence="7" id="KW-1185">Reference proteome</keyword>
<evidence type="ECO:0000313" key="7">
    <source>
        <dbReference type="Proteomes" id="UP000198582"/>
    </source>
</evidence>
<comment type="subcellular location">
    <subcellularLocation>
        <location evidence="1">Cell envelope</location>
    </subcellularLocation>
</comment>
<dbReference type="Pfam" id="PF13407">
    <property type="entry name" value="Peripla_BP_4"/>
    <property type="match status" value="1"/>
</dbReference>
<dbReference type="InterPro" id="IPR028082">
    <property type="entry name" value="Peripla_BP_I"/>
</dbReference>
<dbReference type="Proteomes" id="UP000198582">
    <property type="component" value="Unassembled WGS sequence"/>
</dbReference>
<dbReference type="SUPFAM" id="SSF53822">
    <property type="entry name" value="Periplasmic binding protein-like I"/>
    <property type="match status" value="1"/>
</dbReference>
<dbReference type="GO" id="GO:0030313">
    <property type="term" value="C:cell envelope"/>
    <property type="evidence" value="ECO:0007669"/>
    <property type="project" value="UniProtKB-SubCell"/>
</dbReference>
<evidence type="ECO:0000256" key="1">
    <source>
        <dbReference type="ARBA" id="ARBA00004196"/>
    </source>
</evidence>
<evidence type="ECO:0000256" key="2">
    <source>
        <dbReference type="ARBA" id="ARBA00007639"/>
    </source>
</evidence>
<evidence type="ECO:0000313" key="6">
    <source>
        <dbReference type="EMBL" id="SEP50258.1"/>
    </source>
</evidence>
<evidence type="ECO:0000256" key="4">
    <source>
        <dbReference type="SAM" id="SignalP"/>
    </source>
</evidence>